<dbReference type="Gene3D" id="3.40.190.10">
    <property type="entry name" value="Periplasmic binding protein-like II"/>
    <property type="match status" value="2"/>
</dbReference>
<feature type="signal peptide" evidence="2">
    <location>
        <begin position="1"/>
        <end position="19"/>
    </location>
</feature>
<dbReference type="SUPFAM" id="SSF53850">
    <property type="entry name" value="Periplasmic binding protein-like II"/>
    <property type="match status" value="1"/>
</dbReference>
<accession>A0A6C0P8K5</accession>
<dbReference type="EMBL" id="CP048286">
    <property type="protein sequence ID" value="QHW34721.1"/>
    <property type="molecule type" value="Genomic_DNA"/>
</dbReference>
<evidence type="ECO:0000256" key="2">
    <source>
        <dbReference type="SAM" id="SignalP"/>
    </source>
</evidence>
<evidence type="ECO:0000256" key="1">
    <source>
        <dbReference type="SAM" id="MobiDB-lite"/>
    </source>
</evidence>
<dbReference type="PANTHER" id="PTHR43649">
    <property type="entry name" value="ARABINOSE-BINDING PROTEIN-RELATED"/>
    <property type="match status" value="1"/>
</dbReference>
<keyword evidence="2" id="KW-0732">Signal</keyword>
<reference evidence="3 4" key="1">
    <citation type="submission" date="2020-02" db="EMBL/GenBank/DDBJ databases">
        <title>Paenibacillus sp. nov., isolated from rhizosphere soil of tomato.</title>
        <authorList>
            <person name="Weon H.-Y."/>
            <person name="Lee S.A."/>
        </authorList>
    </citation>
    <scope>NUCLEOTIDE SEQUENCE [LARGE SCALE GENOMIC DNA]</scope>
    <source>
        <strain evidence="3 4">14171R-81</strain>
    </source>
</reference>
<dbReference type="KEGG" id="prz:GZH47_30615"/>
<gene>
    <name evidence="3" type="ORF">GZH47_30615</name>
</gene>
<evidence type="ECO:0000313" key="3">
    <source>
        <dbReference type="EMBL" id="QHW34721.1"/>
    </source>
</evidence>
<proteinExistence type="predicted"/>
<protein>
    <submittedName>
        <fullName evidence="3">Extracellular solute-binding protein</fullName>
    </submittedName>
</protein>
<dbReference type="Proteomes" id="UP000479114">
    <property type="component" value="Chromosome"/>
</dbReference>
<organism evidence="3 4">
    <name type="scientific">Paenibacillus rhizovicinus</name>
    <dbReference type="NCBI Taxonomy" id="2704463"/>
    <lineage>
        <taxon>Bacteria</taxon>
        <taxon>Bacillati</taxon>
        <taxon>Bacillota</taxon>
        <taxon>Bacilli</taxon>
        <taxon>Bacillales</taxon>
        <taxon>Paenibacillaceae</taxon>
        <taxon>Paenibacillus</taxon>
    </lineage>
</organism>
<name>A0A6C0P8K5_9BACL</name>
<feature type="chain" id="PRO_5038730240" evidence="2">
    <location>
        <begin position="20"/>
        <end position="601"/>
    </location>
</feature>
<dbReference type="AlphaFoldDB" id="A0A6C0P8K5"/>
<feature type="compositionally biased region" description="Low complexity" evidence="1">
    <location>
        <begin position="26"/>
        <end position="69"/>
    </location>
</feature>
<dbReference type="PROSITE" id="PS51257">
    <property type="entry name" value="PROKAR_LIPOPROTEIN"/>
    <property type="match status" value="1"/>
</dbReference>
<dbReference type="InterPro" id="IPR050490">
    <property type="entry name" value="Bact_solute-bd_prot1"/>
</dbReference>
<sequence length="601" mass="66279">MKKSRVGLAAAAASLLILAACSNSNNNAGGNEAKSGNAEKPANAAAATNGNDKATAGNDTATTGNAANKPAEKPDPFGKYAEPLEISVIYDRNPESEKSFIPDSSYESNWNTDFWLDKLNIKPVVKWSAPSGDQYNQKYNLMFASNDLPDIFLLKSTDNKQSARSMLKKLVDAGMVEDLSDVYSQYASDEVKDYYKSFDNKALDYATFDGKMYGLPSQGDTYANVQILWVRQDWLDKLSLQAPRTIDDLVTVARAFKEKDPDGDGKPDTIGLAMQNQFMDSGFTDAVSIFNAFSAYPKSWVKDSSGQLVWGGIQESNKKPLEVLAGMYKEGLIDSEFALSDGNKEAEFITSGKAGMQIGSWWNGSYPLTFNIDNDPKADWKAYTLSTDNKIHAIMNFPTDQFLVVKKGFKSPEAAVKILNLATSISHSKFQETIDRRNELNTKFGTDKVDAPTIIPNFGIGYLDTTLRSVKKFEDIFAGKANVDDLDVGEKQIFVNSLQPNHDNPRKDAGKYKDYINWMSALSAIAHSDLDIQWNGFSGTTPTYDAKMGSLIDKQLTVFTKIIMNKEPVDYFDTFVKEWKAQGGDTITKEVNEAAAKESGN</sequence>
<feature type="region of interest" description="Disordered" evidence="1">
    <location>
        <begin position="26"/>
        <end position="79"/>
    </location>
</feature>
<evidence type="ECO:0000313" key="4">
    <source>
        <dbReference type="Proteomes" id="UP000479114"/>
    </source>
</evidence>
<keyword evidence="4" id="KW-1185">Reference proteome</keyword>
<dbReference type="RefSeq" id="WP_162644873.1">
    <property type="nucleotide sequence ID" value="NZ_CP048286.1"/>
</dbReference>
<dbReference type="PANTHER" id="PTHR43649:SF12">
    <property type="entry name" value="DIACETYLCHITOBIOSE BINDING PROTEIN DASA"/>
    <property type="match status" value="1"/>
</dbReference>